<dbReference type="InterPro" id="IPR006638">
    <property type="entry name" value="Elp3/MiaA/NifB-like_rSAM"/>
</dbReference>
<keyword evidence="1" id="KW-0004">4Fe-4S</keyword>
<evidence type="ECO:0000256" key="1">
    <source>
        <dbReference type="ARBA" id="ARBA00022485"/>
    </source>
</evidence>
<dbReference type="AlphaFoldDB" id="A0A497EXB3"/>
<dbReference type="InterPro" id="IPR007197">
    <property type="entry name" value="rSAM"/>
</dbReference>
<comment type="caution">
    <text evidence="8">The sequence shown here is derived from an EMBL/GenBank/DDBJ whole genome shotgun (WGS) entry which is preliminary data.</text>
</comment>
<dbReference type="InterPro" id="IPR013785">
    <property type="entry name" value="Aldolase_TIM"/>
</dbReference>
<sequence>MREASMYKALGESKVQCLVCPRKCVILEGKRGFCHTRENKGGKLYTLIYGELTALACDPIEKKPLFHFYPGSLTFSISTLGCSFKCPWCQNWEISQAKPGEIATVHHEPEEVVKLAKRYGCNSISYTYNEPIIWYEYVLDTAKEAKKHGLLNVLVTNGYISAEALEQLAPYIDAANVDVKAWTRQVYLEYCKAELEPVLEACEEMVKKGIHVEVTYLIIPKINDDESQFRGFSKWALDHLGPDTPIHFSRFYPHYKMTHLPPTPIEKLEKARQIALEQGLHYVYIGNVPGHEGENTYCPNCKKPVITRYGFSITSRSLTEDMKCAECGEKIKIIGEISTRKRWHWPFI</sequence>
<reference evidence="8 9" key="1">
    <citation type="submission" date="2018-06" db="EMBL/GenBank/DDBJ databases">
        <title>Extensive metabolic versatility and redundancy in microbially diverse, dynamic hydrothermal sediments.</title>
        <authorList>
            <person name="Dombrowski N."/>
            <person name="Teske A."/>
            <person name="Baker B.J."/>
        </authorList>
    </citation>
    <scope>NUCLEOTIDE SEQUENCE [LARGE SCALE GENOMIC DNA]</scope>
    <source>
        <strain evidence="8">B29_G17</strain>
    </source>
</reference>
<dbReference type="PANTHER" id="PTHR30352:SF5">
    <property type="entry name" value="PYRUVATE FORMATE-LYASE 1-ACTIVATING ENZYME"/>
    <property type="match status" value="1"/>
</dbReference>
<protein>
    <submittedName>
        <fullName evidence="8">AmmeMemoRadiSam system radical SAM enzyme</fullName>
    </submittedName>
</protein>
<dbReference type="SFLD" id="SFLDS00029">
    <property type="entry name" value="Radical_SAM"/>
    <property type="match status" value="1"/>
</dbReference>
<dbReference type="GO" id="GO:0046872">
    <property type="term" value="F:metal ion binding"/>
    <property type="evidence" value="ECO:0007669"/>
    <property type="project" value="UniProtKB-KW"/>
</dbReference>
<proteinExistence type="predicted"/>
<keyword evidence="5 6" id="KW-0411">Iron-sulfur</keyword>
<evidence type="ECO:0000256" key="6">
    <source>
        <dbReference type="PIRSR" id="PIRSR004869-50"/>
    </source>
</evidence>
<feature type="domain" description="Radical SAM core" evidence="7">
    <location>
        <begin position="67"/>
        <end position="281"/>
    </location>
</feature>
<dbReference type="PROSITE" id="PS51918">
    <property type="entry name" value="RADICAL_SAM"/>
    <property type="match status" value="1"/>
</dbReference>
<feature type="binding site" evidence="6">
    <location>
        <position position="82"/>
    </location>
    <ligand>
        <name>[4Fe-4S] cluster</name>
        <dbReference type="ChEBI" id="CHEBI:49883"/>
        <note>4Fe-4S-S-AdoMet</note>
    </ligand>
</feature>
<evidence type="ECO:0000259" key="7">
    <source>
        <dbReference type="PROSITE" id="PS51918"/>
    </source>
</evidence>
<dbReference type="EMBL" id="QMQZ01000029">
    <property type="protein sequence ID" value="RLE51816.1"/>
    <property type="molecule type" value="Genomic_DNA"/>
</dbReference>
<dbReference type="SMART" id="SM00729">
    <property type="entry name" value="Elp3"/>
    <property type="match status" value="1"/>
</dbReference>
<evidence type="ECO:0000313" key="8">
    <source>
        <dbReference type="EMBL" id="RLE51816.1"/>
    </source>
</evidence>
<name>A0A497EXB3_9CREN</name>
<dbReference type="CDD" id="cd01335">
    <property type="entry name" value="Radical_SAM"/>
    <property type="match status" value="1"/>
</dbReference>
<dbReference type="Pfam" id="PF04055">
    <property type="entry name" value="Radical_SAM"/>
    <property type="match status" value="1"/>
</dbReference>
<dbReference type="NCBIfam" id="TIGR04337">
    <property type="entry name" value="AmmeMemoSam_rS"/>
    <property type="match status" value="1"/>
</dbReference>
<gene>
    <name evidence="8" type="primary">amrS</name>
    <name evidence="8" type="ORF">DRJ20_01395</name>
</gene>
<dbReference type="InterPro" id="IPR016431">
    <property type="entry name" value="Pyrv-formate_lyase-activ_prd"/>
</dbReference>
<dbReference type="Gene3D" id="3.20.20.70">
    <property type="entry name" value="Aldolase class I"/>
    <property type="match status" value="1"/>
</dbReference>
<dbReference type="GO" id="GO:0003824">
    <property type="term" value="F:catalytic activity"/>
    <property type="evidence" value="ECO:0007669"/>
    <property type="project" value="InterPro"/>
</dbReference>
<evidence type="ECO:0000256" key="4">
    <source>
        <dbReference type="ARBA" id="ARBA00023004"/>
    </source>
</evidence>
<feature type="binding site" evidence="6">
    <location>
        <position position="89"/>
    </location>
    <ligand>
        <name>[4Fe-4S] cluster</name>
        <dbReference type="ChEBI" id="CHEBI:49883"/>
        <note>4Fe-4S-S-AdoMet</note>
    </ligand>
</feature>
<keyword evidence="4 6" id="KW-0408">Iron</keyword>
<organism evidence="8 9">
    <name type="scientific">Thermoproteota archaeon</name>
    <dbReference type="NCBI Taxonomy" id="2056631"/>
    <lineage>
        <taxon>Archaea</taxon>
        <taxon>Thermoproteota</taxon>
    </lineage>
</organism>
<dbReference type="PIRSF" id="PIRSF004869">
    <property type="entry name" value="PflX_prd"/>
    <property type="match status" value="1"/>
</dbReference>
<dbReference type="SUPFAM" id="SSF102114">
    <property type="entry name" value="Radical SAM enzymes"/>
    <property type="match status" value="1"/>
</dbReference>
<dbReference type="SFLD" id="SFLDG01101">
    <property type="entry name" value="Uncharacterised_Radical_SAM_Su"/>
    <property type="match status" value="1"/>
</dbReference>
<dbReference type="InterPro" id="IPR058240">
    <property type="entry name" value="rSAM_sf"/>
</dbReference>
<dbReference type="PANTHER" id="PTHR30352">
    <property type="entry name" value="PYRUVATE FORMATE-LYASE-ACTIVATING ENZYME"/>
    <property type="match status" value="1"/>
</dbReference>
<evidence type="ECO:0000313" key="9">
    <source>
        <dbReference type="Proteomes" id="UP000268446"/>
    </source>
</evidence>
<keyword evidence="3 6" id="KW-0479">Metal-binding</keyword>
<evidence type="ECO:0000256" key="2">
    <source>
        <dbReference type="ARBA" id="ARBA00022691"/>
    </source>
</evidence>
<evidence type="ECO:0000256" key="3">
    <source>
        <dbReference type="ARBA" id="ARBA00022723"/>
    </source>
</evidence>
<dbReference type="Proteomes" id="UP000268446">
    <property type="component" value="Unassembled WGS sequence"/>
</dbReference>
<dbReference type="InterPro" id="IPR027596">
    <property type="entry name" value="AmmeMemoSam_rS"/>
</dbReference>
<comment type="cofactor">
    <cofactor evidence="6">
        <name>[4Fe-4S] cluster</name>
        <dbReference type="ChEBI" id="CHEBI:49883"/>
    </cofactor>
    <text evidence="6">Binds 1 [4Fe-4S] cluster. The cluster is coordinated with 3 cysteines and an exchangeable S-adenosyl-L-methionine.</text>
</comment>
<keyword evidence="2 6" id="KW-0949">S-adenosyl-L-methionine</keyword>
<dbReference type="GO" id="GO:0051539">
    <property type="term" value="F:4 iron, 4 sulfur cluster binding"/>
    <property type="evidence" value="ECO:0007669"/>
    <property type="project" value="UniProtKB-KW"/>
</dbReference>
<feature type="binding site" evidence="6">
    <location>
        <position position="86"/>
    </location>
    <ligand>
        <name>[4Fe-4S] cluster</name>
        <dbReference type="ChEBI" id="CHEBI:49883"/>
        <note>4Fe-4S-S-AdoMet</note>
    </ligand>
</feature>
<dbReference type="InterPro" id="IPR034457">
    <property type="entry name" value="Organic_radical-activating"/>
</dbReference>
<evidence type="ECO:0000256" key="5">
    <source>
        <dbReference type="ARBA" id="ARBA00023014"/>
    </source>
</evidence>
<accession>A0A497EXB3</accession>